<evidence type="ECO:0000313" key="1">
    <source>
        <dbReference type="EMBL" id="DAZ94155.1"/>
    </source>
</evidence>
<protein>
    <submittedName>
        <fullName evidence="1">Uncharacterized protein</fullName>
    </submittedName>
</protein>
<dbReference type="AlphaFoldDB" id="A0AAV2YJB2"/>
<dbReference type="PANTHER" id="PTHR34415">
    <property type="entry name" value="INTEGRASE CATALYTIC DOMAIN-CONTAINING PROTEIN"/>
    <property type="match status" value="1"/>
</dbReference>
<organism evidence="1 2">
    <name type="scientific">Lagenidium giganteum</name>
    <dbReference type="NCBI Taxonomy" id="4803"/>
    <lineage>
        <taxon>Eukaryota</taxon>
        <taxon>Sar</taxon>
        <taxon>Stramenopiles</taxon>
        <taxon>Oomycota</taxon>
        <taxon>Peronosporomycetes</taxon>
        <taxon>Pythiales</taxon>
        <taxon>Pythiaceae</taxon>
    </lineage>
</organism>
<sequence>PSTTDENDECEVERRVRHPYTIPSVGQVCRPVFSTLYSVTEETVQRQRARVMEGVFDADLHGNSANSRCRGMSSCREEYAAEIGSLAPLRVRRQSLVEWQDAKLHTVMQHKLTHVDDLVSLSYFRQEMTKRLPKVVIASPHRNVCEVCVIYVNHFKKTPDASAIAVFGKHTQTAKKLRSLYKNDVDNASEDNMVITIDYSQNFSLPSRYETPSQWYVWTLHWANLFAIHAAHTKTNYGLLTIEKPLEALQVIEHCMRPSRVDGASDSHVHSNILYTERAGRKGSNEVRLDLLKKKRHTKNASDREFALVRKRVSEKDCWTVVHMEEAVNEHGKSFSLLG</sequence>
<evidence type="ECO:0000313" key="2">
    <source>
        <dbReference type="Proteomes" id="UP001146120"/>
    </source>
</evidence>
<dbReference type="EMBL" id="DAKRPA010000265">
    <property type="protein sequence ID" value="DAZ94155.1"/>
    <property type="molecule type" value="Genomic_DNA"/>
</dbReference>
<gene>
    <name evidence="1" type="ORF">N0F65_008247</name>
</gene>
<keyword evidence="2" id="KW-1185">Reference proteome</keyword>
<reference evidence="1" key="1">
    <citation type="submission" date="2022-11" db="EMBL/GenBank/DDBJ databases">
        <authorList>
            <person name="Morgan W.R."/>
            <person name="Tartar A."/>
        </authorList>
    </citation>
    <scope>NUCLEOTIDE SEQUENCE</scope>
    <source>
        <strain evidence="1">ARSEF 373</strain>
    </source>
</reference>
<dbReference type="Proteomes" id="UP001146120">
    <property type="component" value="Unassembled WGS sequence"/>
</dbReference>
<comment type="caution">
    <text evidence="1">The sequence shown here is derived from an EMBL/GenBank/DDBJ whole genome shotgun (WGS) entry which is preliminary data.</text>
</comment>
<name>A0AAV2YJB2_9STRA</name>
<reference evidence="1" key="2">
    <citation type="journal article" date="2023" name="Microbiol Resour">
        <title>Decontamination and Annotation of the Draft Genome Sequence of the Oomycete Lagenidium giganteum ARSEF 373.</title>
        <authorList>
            <person name="Morgan W.R."/>
            <person name="Tartar A."/>
        </authorList>
    </citation>
    <scope>NUCLEOTIDE SEQUENCE</scope>
    <source>
        <strain evidence="1">ARSEF 373</strain>
    </source>
</reference>
<feature type="non-terminal residue" evidence="1">
    <location>
        <position position="1"/>
    </location>
</feature>
<proteinExistence type="predicted"/>
<accession>A0AAV2YJB2</accession>
<dbReference type="PANTHER" id="PTHR34415:SF1">
    <property type="entry name" value="INTEGRASE CATALYTIC DOMAIN-CONTAINING PROTEIN"/>
    <property type="match status" value="1"/>
</dbReference>